<protein>
    <recommendedName>
        <fullName evidence="4">Secreted protein</fullName>
    </recommendedName>
</protein>
<feature type="chain" id="PRO_5007569797" description="Secreted protein" evidence="1">
    <location>
        <begin position="25"/>
        <end position="328"/>
    </location>
</feature>
<sequence length="328" mass="33375">MLPRAVAGAALLLSLALSPGTARASACCGTGHGIAQWLAPSERAAASFSLRFTEQLGSWSPARDFAAHGEGVYHRELRADVGWTVRAGERLQLGISVPLLRTWAGAGPGDTAAGGGVGDISASGRVALVDGVMSPWLPSAAFTLGVTLPTGHGQSDALEPVGVSATGVGTGGAGAIGLGAASADTTGLGVAEFRPGILLEKSWGSFQALFSFSTSVRTSYYAARDREVQAAPRMQFLAAAGPVWASGTSLSVGAVYEREGYARQAGRPGKGGAHERTALLAVLAHDVSARWTAVGNLQVDVPIAGIGRSEGAFAALSAGLRYVWGRHD</sequence>
<comment type="caution">
    <text evidence="2">The sequence shown here is derived from an EMBL/GenBank/DDBJ whole genome shotgun (WGS) entry which is preliminary data.</text>
</comment>
<accession>A0A150TK00</accession>
<evidence type="ECO:0000256" key="1">
    <source>
        <dbReference type="SAM" id="SignalP"/>
    </source>
</evidence>
<keyword evidence="1" id="KW-0732">Signal</keyword>
<evidence type="ECO:0000313" key="2">
    <source>
        <dbReference type="EMBL" id="KYG04966.1"/>
    </source>
</evidence>
<feature type="signal peptide" evidence="1">
    <location>
        <begin position="1"/>
        <end position="24"/>
    </location>
</feature>
<evidence type="ECO:0000313" key="3">
    <source>
        <dbReference type="Proteomes" id="UP000075502"/>
    </source>
</evidence>
<proteinExistence type="predicted"/>
<dbReference type="AlphaFoldDB" id="A0A150TK00"/>
<dbReference type="EMBL" id="JEME01002222">
    <property type="protein sequence ID" value="KYG04966.1"/>
    <property type="molecule type" value="Genomic_DNA"/>
</dbReference>
<evidence type="ECO:0008006" key="4">
    <source>
        <dbReference type="Google" id="ProtNLM"/>
    </source>
</evidence>
<reference evidence="2 3" key="1">
    <citation type="submission" date="2014-02" db="EMBL/GenBank/DDBJ databases">
        <title>The small core and large imbalanced accessory genome model reveals a collaborative survival strategy of Sorangium cellulosum strains in nature.</title>
        <authorList>
            <person name="Han K."/>
            <person name="Peng R."/>
            <person name="Blom J."/>
            <person name="Li Y.-Z."/>
        </authorList>
    </citation>
    <scope>NUCLEOTIDE SEQUENCE [LARGE SCALE GENOMIC DNA]</scope>
    <source>
        <strain evidence="2 3">So0007-03</strain>
    </source>
</reference>
<gene>
    <name evidence="2" type="ORF">BE21_43690</name>
</gene>
<dbReference type="Proteomes" id="UP000075502">
    <property type="component" value="Unassembled WGS sequence"/>
</dbReference>
<organism evidence="2 3">
    <name type="scientific">Sorangium cellulosum</name>
    <name type="common">Polyangium cellulosum</name>
    <dbReference type="NCBI Taxonomy" id="56"/>
    <lineage>
        <taxon>Bacteria</taxon>
        <taxon>Pseudomonadati</taxon>
        <taxon>Myxococcota</taxon>
        <taxon>Polyangia</taxon>
        <taxon>Polyangiales</taxon>
        <taxon>Polyangiaceae</taxon>
        <taxon>Sorangium</taxon>
    </lineage>
</organism>
<name>A0A150TK00_SORCE</name>